<dbReference type="AlphaFoldDB" id="A0A4V1NRT0"/>
<dbReference type="GO" id="GO:0004556">
    <property type="term" value="F:alpha-amylase activity"/>
    <property type="evidence" value="ECO:0007669"/>
    <property type="project" value="TreeGrafter"/>
</dbReference>
<dbReference type="GO" id="GO:0009313">
    <property type="term" value="P:oligosaccharide catabolic process"/>
    <property type="evidence" value="ECO:0007669"/>
    <property type="project" value="TreeGrafter"/>
</dbReference>
<dbReference type="SUPFAM" id="SSF51445">
    <property type="entry name" value="(Trans)glycosidases"/>
    <property type="match status" value="1"/>
</dbReference>
<dbReference type="FunFam" id="3.20.20.80:FF:000064">
    <property type="entry name" value="Oligo-1,6-glucosidase"/>
    <property type="match status" value="2"/>
</dbReference>
<keyword evidence="6" id="KW-1185">Reference proteome</keyword>
<dbReference type="Gene3D" id="3.90.400.10">
    <property type="entry name" value="Oligo-1,6-glucosidase, Domain 2"/>
    <property type="match status" value="1"/>
</dbReference>
<evidence type="ECO:0000313" key="6">
    <source>
        <dbReference type="Proteomes" id="UP000290106"/>
    </source>
</evidence>
<dbReference type="InterPro" id="IPR006047">
    <property type="entry name" value="GH13_cat_dom"/>
</dbReference>
<feature type="domain" description="Glycosyl hydrolase family 13 catalytic" evidence="4">
    <location>
        <begin position="14"/>
        <end position="407"/>
    </location>
</feature>
<dbReference type="Proteomes" id="UP000290106">
    <property type="component" value="Unassembled WGS sequence"/>
</dbReference>
<evidence type="ECO:0000256" key="3">
    <source>
        <dbReference type="ARBA" id="ARBA00023295"/>
    </source>
</evidence>
<dbReference type="InterPro" id="IPR045857">
    <property type="entry name" value="O16G_dom_2"/>
</dbReference>
<protein>
    <submittedName>
        <fullName evidence="5">Alpha-glucosidase</fullName>
    </submittedName>
</protein>
<dbReference type="InterPro" id="IPR017853">
    <property type="entry name" value="GH"/>
</dbReference>
<evidence type="ECO:0000256" key="1">
    <source>
        <dbReference type="ARBA" id="ARBA00008061"/>
    </source>
</evidence>
<dbReference type="PANTHER" id="PTHR10357:SF179">
    <property type="entry name" value="NEUTRAL AND BASIC AMINO ACID TRANSPORT PROTEIN RBAT"/>
    <property type="match status" value="1"/>
</dbReference>
<evidence type="ECO:0000256" key="2">
    <source>
        <dbReference type="ARBA" id="ARBA00022801"/>
    </source>
</evidence>
<evidence type="ECO:0000313" key="5">
    <source>
        <dbReference type="EMBL" id="RXS74825.1"/>
    </source>
</evidence>
<dbReference type="FunFam" id="3.90.400.10:FF:000002">
    <property type="entry name" value="Sucrose isomerase"/>
    <property type="match status" value="1"/>
</dbReference>
<dbReference type="PANTHER" id="PTHR10357">
    <property type="entry name" value="ALPHA-AMYLASE FAMILY MEMBER"/>
    <property type="match status" value="1"/>
</dbReference>
<dbReference type="InterPro" id="IPR013780">
    <property type="entry name" value="Glyco_hydro_b"/>
</dbReference>
<dbReference type="CDD" id="cd11333">
    <property type="entry name" value="AmyAc_SI_OligoGlu_DGase"/>
    <property type="match status" value="1"/>
</dbReference>
<keyword evidence="3" id="KW-0326">Glycosidase</keyword>
<dbReference type="Gene3D" id="2.60.40.1180">
    <property type="entry name" value="Golgi alpha-mannosidase II"/>
    <property type="match status" value="1"/>
</dbReference>
<comment type="similarity">
    <text evidence="1">Belongs to the glycosyl hydrolase 13 family.</text>
</comment>
<keyword evidence="2" id="KW-0378">Hydrolase</keyword>
<organism evidence="5 6">
    <name type="scientific">Blautia faecicola</name>
    <dbReference type="NCBI Taxonomy" id="2509240"/>
    <lineage>
        <taxon>Bacteria</taxon>
        <taxon>Bacillati</taxon>
        <taxon>Bacillota</taxon>
        <taxon>Clostridia</taxon>
        <taxon>Lachnospirales</taxon>
        <taxon>Lachnospiraceae</taxon>
        <taxon>Blautia</taxon>
    </lineage>
</organism>
<gene>
    <name evidence="5" type="ORF">ETP43_06060</name>
</gene>
<dbReference type="Gene3D" id="3.20.20.80">
    <property type="entry name" value="Glycosidases"/>
    <property type="match status" value="1"/>
</dbReference>
<dbReference type="SMART" id="SM00642">
    <property type="entry name" value="Aamy"/>
    <property type="match status" value="1"/>
</dbReference>
<dbReference type="OrthoDB" id="9805159at2"/>
<dbReference type="EMBL" id="SDKC01000001">
    <property type="protein sequence ID" value="RXS74825.1"/>
    <property type="molecule type" value="Genomic_DNA"/>
</dbReference>
<accession>A0A4V1NRT0</accession>
<dbReference type="Pfam" id="PF23915">
    <property type="entry name" value="SusG_C"/>
    <property type="match status" value="1"/>
</dbReference>
<proteinExistence type="inferred from homology"/>
<dbReference type="RefSeq" id="WP_129257394.1">
    <property type="nucleotide sequence ID" value="NZ_SDKC01000001.1"/>
</dbReference>
<name>A0A4V1NRT0_9FIRM</name>
<sequence>MLEKKWWHEKAAYQIYPKSFCDTNGDGIGDLKGVISKLDYLKDLGVDIIWLSPIYCSPLADQGYDISDYYDIDPRFGTMEDMDELLKEAKARDMYIVMDLVVNHCSDEHEWFKKACEDPDGEYGKYFYIADTKDYKLPNNWRSYFGGPVWDLLPGHTDKYYMHVFHKKQPDLNWENPKLREEIYKMINWWLDRGVAGFRIDAIMNIKKPNIYTSYPADRDDGLAGIDNMLHDAEGIDDFLHEMKTETFEKHHAFTVGEVFTDRPDALEAFIGNNGHFSSMFDFAETIAGKSDDGWYKCKPVVWGEEYKKAAFGTQKRLGDIGFISNIIENHDEPRGVSHYIPEADVSDTSKKMLAAVNVMLRGLPFIYQGQELGMTNVAFHSIDEIDDCSTLDEYQVALDAGLTPEAAFKAVVPYSRDNARTPFQWDATANAGFTTGTPWLKVNPNYTGINAAEQVNRPDSMYHWYKELIALRKNPEYKDVVVYGEVVPYKEEQTNLMAYYRKGTDRTLLVVANYQHDAQDVVLPGTYKKVLMNNLETLDLNGDILHMPGYQVVIFEM</sequence>
<dbReference type="Pfam" id="PF00128">
    <property type="entry name" value="Alpha-amylase"/>
    <property type="match status" value="1"/>
</dbReference>
<dbReference type="SUPFAM" id="SSF51011">
    <property type="entry name" value="Glycosyl hydrolase domain"/>
    <property type="match status" value="1"/>
</dbReference>
<comment type="caution">
    <text evidence="5">The sequence shown here is derived from an EMBL/GenBank/DDBJ whole genome shotgun (WGS) entry which is preliminary data.</text>
</comment>
<evidence type="ECO:0000259" key="4">
    <source>
        <dbReference type="SMART" id="SM00642"/>
    </source>
</evidence>
<dbReference type="InterPro" id="IPR056300">
    <property type="entry name" value="SusG-like_C"/>
</dbReference>
<reference evidence="5 6" key="1">
    <citation type="submission" date="2019-01" db="EMBL/GenBank/DDBJ databases">
        <title>Blautia sp. nov. KGMB01111 isolated human feces.</title>
        <authorList>
            <person name="Park J.-E."/>
            <person name="Kim J.-S."/>
            <person name="Park S.-H."/>
        </authorList>
    </citation>
    <scope>NUCLEOTIDE SEQUENCE [LARGE SCALE GENOMIC DNA]</scope>
    <source>
        <strain evidence="5 6">KGMB01111</strain>
    </source>
</reference>